<evidence type="ECO:0000256" key="5">
    <source>
        <dbReference type="ARBA" id="ARBA00022803"/>
    </source>
</evidence>
<dbReference type="GO" id="GO:0016567">
    <property type="term" value="P:protein ubiquitination"/>
    <property type="evidence" value="ECO:0007669"/>
    <property type="project" value="TreeGrafter"/>
</dbReference>
<dbReference type="GO" id="GO:0045842">
    <property type="term" value="P:positive regulation of mitotic metaphase/anaphase transition"/>
    <property type="evidence" value="ECO:0007669"/>
    <property type="project" value="TreeGrafter"/>
</dbReference>
<protein>
    <submittedName>
        <fullName evidence="9">Anaphase-promoting complex subunit 8</fullName>
    </submittedName>
</protein>
<evidence type="ECO:0000256" key="7">
    <source>
        <dbReference type="PROSITE-ProRule" id="PRU00339"/>
    </source>
</evidence>
<feature type="repeat" description="TPR" evidence="7">
    <location>
        <begin position="288"/>
        <end position="321"/>
    </location>
</feature>
<proteinExistence type="predicted"/>
<dbReference type="OrthoDB" id="10262026at2759"/>
<dbReference type="InterPro" id="IPR007192">
    <property type="entry name" value="APC8"/>
</dbReference>
<feature type="repeat" description="TPR" evidence="7">
    <location>
        <begin position="458"/>
        <end position="491"/>
    </location>
</feature>
<dbReference type="AlphaFoldDB" id="A0A5J4YW39"/>
<dbReference type="EMBL" id="VRMN01000004">
    <property type="protein sequence ID" value="KAA8494637.1"/>
    <property type="molecule type" value="Genomic_DNA"/>
</dbReference>
<keyword evidence="10" id="KW-1185">Reference proteome</keyword>
<accession>A0A5J4YW39</accession>
<organism evidence="9 10">
    <name type="scientific">Porphyridium purpureum</name>
    <name type="common">Red alga</name>
    <name type="synonym">Porphyridium cruentum</name>
    <dbReference type="NCBI Taxonomy" id="35688"/>
    <lineage>
        <taxon>Eukaryota</taxon>
        <taxon>Rhodophyta</taxon>
        <taxon>Bangiophyceae</taxon>
        <taxon>Porphyridiales</taxon>
        <taxon>Porphyridiaceae</taxon>
        <taxon>Porphyridium</taxon>
    </lineage>
</organism>
<keyword evidence="4" id="KW-0833">Ubl conjugation pathway</keyword>
<dbReference type="InterPro" id="IPR011990">
    <property type="entry name" value="TPR-like_helical_dom_sf"/>
</dbReference>
<keyword evidence="3" id="KW-0498">Mitosis</keyword>
<dbReference type="Pfam" id="PF13181">
    <property type="entry name" value="TPR_8"/>
    <property type="match status" value="1"/>
</dbReference>
<evidence type="ECO:0000256" key="3">
    <source>
        <dbReference type="ARBA" id="ARBA00022776"/>
    </source>
</evidence>
<dbReference type="GO" id="GO:0031145">
    <property type="term" value="P:anaphase-promoting complex-dependent catabolic process"/>
    <property type="evidence" value="ECO:0007669"/>
    <property type="project" value="TreeGrafter"/>
</dbReference>
<evidence type="ECO:0000256" key="2">
    <source>
        <dbReference type="ARBA" id="ARBA00022737"/>
    </source>
</evidence>
<dbReference type="Pfam" id="PF00515">
    <property type="entry name" value="TPR_1"/>
    <property type="match status" value="1"/>
</dbReference>
<evidence type="ECO:0000259" key="8">
    <source>
        <dbReference type="Pfam" id="PF04049"/>
    </source>
</evidence>
<keyword evidence="5 7" id="KW-0802">TPR repeat</keyword>
<dbReference type="SUPFAM" id="SSF48452">
    <property type="entry name" value="TPR-like"/>
    <property type="match status" value="2"/>
</dbReference>
<evidence type="ECO:0000256" key="4">
    <source>
        <dbReference type="ARBA" id="ARBA00022786"/>
    </source>
</evidence>
<dbReference type="InterPro" id="IPR019734">
    <property type="entry name" value="TPR_rpt"/>
</dbReference>
<dbReference type="Proteomes" id="UP000324585">
    <property type="component" value="Unassembled WGS sequence"/>
</dbReference>
<evidence type="ECO:0000313" key="10">
    <source>
        <dbReference type="Proteomes" id="UP000324585"/>
    </source>
</evidence>
<reference evidence="10" key="1">
    <citation type="journal article" date="2019" name="Nat. Commun.">
        <title>Expansion of phycobilisome linker gene families in mesophilic red algae.</title>
        <authorList>
            <person name="Lee J."/>
            <person name="Kim D."/>
            <person name="Bhattacharya D."/>
            <person name="Yoon H.S."/>
        </authorList>
    </citation>
    <scope>NUCLEOTIDE SEQUENCE [LARGE SCALE GENOMIC DNA]</scope>
    <source>
        <strain evidence="10">CCMP 1328</strain>
    </source>
</reference>
<dbReference type="GO" id="GO:0051301">
    <property type="term" value="P:cell division"/>
    <property type="evidence" value="ECO:0007669"/>
    <property type="project" value="UniProtKB-KW"/>
</dbReference>
<dbReference type="GO" id="GO:0005680">
    <property type="term" value="C:anaphase-promoting complex"/>
    <property type="evidence" value="ECO:0007669"/>
    <property type="project" value="InterPro"/>
</dbReference>
<dbReference type="Pfam" id="PF13414">
    <property type="entry name" value="TPR_11"/>
    <property type="match status" value="1"/>
</dbReference>
<evidence type="ECO:0000256" key="1">
    <source>
        <dbReference type="ARBA" id="ARBA00022618"/>
    </source>
</evidence>
<dbReference type="OMA" id="ERCLYHS"/>
<name>A0A5J4YW39_PORPP</name>
<dbReference type="PANTHER" id="PTHR12558">
    <property type="entry name" value="CELL DIVISION CYCLE 16,23,27"/>
    <property type="match status" value="1"/>
</dbReference>
<keyword evidence="1" id="KW-0132">Cell division</keyword>
<evidence type="ECO:0000256" key="6">
    <source>
        <dbReference type="ARBA" id="ARBA00023306"/>
    </source>
</evidence>
<dbReference type="Pfam" id="PF04049">
    <property type="entry name" value="ANAPC8"/>
    <property type="match status" value="1"/>
</dbReference>
<keyword evidence="2" id="KW-0677">Repeat</keyword>
<dbReference type="SMART" id="SM00028">
    <property type="entry name" value="TPR"/>
    <property type="match status" value="6"/>
</dbReference>
<evidence type="ECO:0000313" key="9">
    <source>
        <dbReference type="EMBL" id="KAA8494637.1"/>
    </source>
</evidence>
<dbReference type="PANTHER" id="PTHR12558:SF10">
    <property type="entry name" value="CELL DIVISION CYCLE PROTEIN 23 HOMOLOG"/>
    <property type="match status" value="1"/>
</dbReference>
<keyword evidence="6" id="KW-0131">Cell cycle</keyword>
<dbReference type="Gene3D" id="1.25.40.10">
    <property type="entry name" value="Tetratricopeptide repeat domain"/>
    <property type="match status" value="2"/>
</dbReference>
<feature type="repeat" description="TPR" evidence="7">
    <location>
        <begin position="356"/>
        <end position="389"/>
    </location>
</feature>
<gene>
    <name evidence="9" type="ORF">FVE85_2878</name>
</gene>
<comment type="caution">
    <text evidence="9">The sequence shown here is derived from an EMBL/GenBank/DDBJ whole genome shotgun (WGS) entry which is preliminary data.</text>
</comment>
<sequence>MEESEPIRRELRHAVRALSARGLAASARFCAELLASLRSETRAAVSASAVATATSSMSSCVCGDEQSLSELEQDVYLVAKAYLDCREYEQCVHAISDEDDRTHDLLFFMRYYALYLLGEKRRADEMQPQFNEFVSSPLRDDTYRNRMVPEILASMQARRSARDLDPFANYLLGVVLKRERRWAESRKALLRSLSGFPLNWSAWLELSVVSAEMATSGRAGAAHNVRASLDAILDPISVAAKSWQSTSRRRCWELMRELGEARTYAQNALHEDALAKYEALSDALPSSAYVATCLAVVYYEMRDFDQAESRFRDVFHAEPYRLEAADMYSNVLFVKEDGAELSMLAQRCLRLDKYRPETCCVIGNYYALRQQHESAIACFERALKLNPMYSHAWTLIGHEYVELKNTAAAIEAYRRAVDLNPTDFRAWYSLGQAYELLSMPLFALFYFKKGATLCPRDPRMWCAVGHVYEELDRSQDAIRCYTRAMDCSEEGGDAVHRLARLYHAQNRMELAAHYYALEFGRLEEDGDEGPEMAEALLFLAEYECNLAEDADLAESFHMQCDHSRSASIPCDISQSVCRLVDSLTTLQGIFEKA</sequence>
<feature type="domain" description="Cdc23" evidence="8">
    <location>
        <begin position="7"/>
        <end position="213"/>
    </location>
</feature>
<feature type="repeat" description="TPR" evidence="7">
    <location>
        <begin position="390"/>
        <end position="423"/>
    </location>
</feature>
<dbReference type="PROSITE" id="PS50005">
    <property type="entry name" value="TPR"/>
    <property type="match status" value="4"/>
</dbReference>